<comment type="function">
    <text evidence="8">Also involved in hydrogenase metallocenter assembly, probably by participating in the nickel insertion step. This function in hydrogenase biosynthesis requires chaperone activity and the presence of the metal-binding domain, but not PPIase activity.</text>
</comment>
<evidence type="ECO:0000256" key="4">
    <source>
        <dbReference type="ARBA" id="ARBA00022490"/>
    </source>
</evidence>
<evidence type="ECO:0000313" key="13">
    <source>
        <dbReference type="Proteomes" id="UP001169760"/>
    </source>
</evidence>
<dbReference type="GO" id="GO:0005737">
    <property type="term" value="C:cytoplasm"/>
    <property type="evidence" value="ECO:0007669"/>
    <property type="project" value="UniProtKB-SubCell"/>
</dbReference>
<accession>A0AAW7X8B3</accession>
<evidence type="ECO:0000256" key="3">
    <source>
        <dbReference type="ARBA" id="ARBA00006577"/>
    </source>
</evidence>
<name>A0AAW7X8B3_9GAMM</name>
<evidence type="ECO:0000256" key="8">
    <source>
        <dbReference type="ARBA" id="ARBA00037071"/>
    </source>
</evidence>
<comment type="subcellular location">
    <subcellularLocation>
        <location evidence="2">Cytoplasm</location>
    </subcellularLocation>
</comment>
<evidence type="ECO:0000256" key="10">
    <source>
        <dbReference type="RuleBase" id="RU003915"/>
    </source>
</evidence>
<dbReference type="PANTHER" id="PTHR47861:SF3">
    <property type="entry name" value="FKBP-TYPE PEPTIDYL-PROLYL CIS-TRANS ISOMERASE SLYD"/>
    <property type="match status" value="1"/>
</dbReference>
<dbReference type="GO" id="GO:0003755">
    <property type="term" value="F:peptidyl-prolyl cis-trans isomerase activity"/>
    <property type="evidence" value="ECO:0007669"/>
    <property type="project" value="UniProtKB-UniRule"/>
</dbReference>
<evidence type="ECO:0000259" key="11">
    <source>
        <dbReference type="PROSITE" id="PS50059"/>
    </source>
</evidence>
<feature type="domain" description="PPIase FKBP-type" evidence="11">
    <location>
        <begin position="14"/>
        <end position="103"/>
    </location>
</feature>
<comment type="similarity">
    <text evidence="3 10">Belongs to the FKBP-type PPIase family.</text>
</comment>
<dbReference type="Pfam" id="PF00254">
    <property type="entry name" value="FKBP_C"/>
    <property type="match status" value="1"/>
</dbReference>
<dbReference type="PROSITE" id="PS50059">
    <property type="entry name" value="FKBP_PPIASE"/>
    <property type="match status" value="1"/>
</dbReference>
<evidence type="ECO:0000256" key="2">
    <source>
        <dbReference type="ARBA" id="ARBA00004496"/>
    </source>
</evidence>
<keyword evidence="6" id="KW-0143">Chaperone</keyword>
<evidence type="ECO:0000256" key="5">
    <source>
        <dbReference type="ARBA" id="ARBA00023110"/>
    </source>
</evidence>
<organism evidence="12 13">
    <name type="scientific">Saccharophagus degradans</name>
    <dbReference type="NCBI Taxonomy" id="86304"/>
    <lineage>
        <taxon>Bacteria</taxon>
        <taxon>Pseudomonadati</taxon>
        <taxon>Pseudomonadota</taxon>
        <taxon>Gammaproteobacteria</taxon>
        <taxon>Cellvibrionales</taxon>
        <taxon>Cellvibrionaceae</taxon>
        <taxon>Saccharophagus</taxon>
    </lineage>
</organism>
<sequence>MLLSLESKLKIQENSVVSIHYTLKGEDGAVLDTSDGGEPLNYLQGAGNIIPGLEDALLDKAVGEEVNVTVQPKEGYGEIIPELIQKMPTDAFSGIDKIEVGMEFQAQTESGGVQYVVVTAVEDDGITIDGNHALAGKVLNFEVKIEAVREASEEEIAHGHVH</sequence>
<keyword evidence="5 9" id="KW-0697">Rotamase</keyword>
<dbReference type="InterPro" id="IPR001179">
    <property type="entry name" value="PPIase_FKBP_dom"/>
</dbReference>
<dbReference type="AlphaFoldDB" id="A0AAW7X8B3"/>
<dbReference type="Proteomes" id="UP001169760">
    <property type="component" value="Unassembled WGS sequence"/>
</dbReference>
<protein>
    <recommendedName>
        <fullName evidence="10">Peptidyl-prolyl cis-trans isomerase</fullName>
        <ecNumber evidence="10">5.2.1.8</ecNumber>
    </recommendedName>
</protein>
<evidence type="ECO:0000313" key="12">
    <source>
        <dbReference type="EMBL" id="MDO6423966.1"/>
    </source>
</evidence>
<gene>
    <name evidence="12" type="ORF">Q4521_15890</name>
</gene>
<dbReference type="SUPFAM" id="SSF54534">
    <property type="entry name" value="FKBP-like"/>
    <property type="match status" value="1"/>
</dbReference>
<dbReference type="InterPro" id="IPR046357">
    <property type="entry name" value="PPIase_dom_sf"/>
</dbReference>
<evidence type="ECO:0000256" key="7">
    <source>
        <dbReference type="ARBA" id="ARBA00023235"/>
    </source>
</evidence>
<keyword evidence="4" id="KW-0963">Cytoplasm</keyword>
<reference evidence="12" key="1">
    <citation type="submission" date="2023-07" db="EMBL/GenBank/DDBJ databases">
        <title>Genome content predicts the carbon catabolic preferences of heterotrophic bacteria.</title>
        <authorList>
            <person name="Gralka M."/>
        </authorList>
    </citation>
    <scope>NUCLEOTIDE SEQUENCE</scope>
    <source>
        <strain evidence="12">I3M17_2</strain>
    </source>
</reference>
<evidence type="ECO:0000256" key="6">
    <source>
        <dbReference type="ARBA" id="ARBA00023186"/>
    </source>
</evidence>
<dbReference type="Gene3D" id="3.10.50.40">
    <property type="match status" value="1"/>
</dbReference>
<evidence type="ECO:0000256" key="9">
    <source>
        <dbReference type="PROSITE-ProRule" id="PRU00277"/>
    </source>
</evidence>
<dbReference type="GO" id="GO:0042026">
    <property type="term" value="P:protein refolding"/>
    <property type="evidence" value="ECO:0007669"/>
    <property type="project" value="UniProtKB-ARBA"/>
</dbReference>
<dbReference type="EC" id="5.2.1.8" evidence="10"/>
<dbReference type="EMBL" id="JAUOPB010000012">
    <property type="protein sequence ID" value="MDO6423966.1"/>
    <property type="molecule type" value="Genomic_DNA"/>
</dbReference>
<keyword evidence="7 9" id="KW-0413">Isomerase</keyword>
<comment type="caution">
    <text evidence="12">The sequence shown here is derived from an EMBL/GenBank/DDBJ whole genome shotgun (WGS) entry which is preliminary data.</text>
</comment>
<dbReference type="PANTHER" id="PTHR47861">
    <property type="entry name" value="FKBP-TYPE PEPTIDYL-PROLYL CIS-TRANS ISOMERASE SLYD"/>
    <property type="match status" value="1"/>
</dbReference>
<comment type="catalytic activity">
    <reaction evidence="1 9 10">
        <text>[protein]-peptidylproline (omega=180) = [protein]-peptidylproline (omega=0)</text>
        <dbReference type="Rhea" id="RHEA:16237"/>
        <dbReference type="Rhea" id="RHEA-COMP:10747"/>
        <dbReference type="Rhea" id="RHEA-COMP:10748"/>
        <dbReference type="ChEBI" id="CHEBI:83833"/>
        <dbReference type="ChEBI" id="CHEBI:83834"/>
        <dbReference type="EC" id="5.2.1.8"/>
    </reaction>
</comment>
<proteinExistence type="inferred from homology"/>
<evidence type="ECO:0000256" key="1">
    <source>
        <dbReference type="ARBA" id="ARBA00000971"/>
    </source>
</evidence>